<reference evidence="2" key="1">
    <citation type="journal article" date="2013" name="Nat. Biotechnol.">
        <title>Draft genome sequence of chickpea (Cicer arietinum) provides a resource for trait improvement.</title>
        <authorList>
            <person name="Varshney R.K."/>
            <person name="Song C."/>
            <person name="Saxena R.K."/>
            <person name="Azam S."/>
            <person name="Yu S."/>
            <person name="Sharpe A.G."/>
            <person name="Cannon S."/>
            <person name="Baek J."/>
            <person name="Rosen B.D."/>
            <person name="Tar'an B."/>
            <person name="Millan T."/>
            <person name="Zhang X."/>
            <person name="Ramsay L.D."/>
            <person name="Iwata A."/>
            <person name="Wang Y."/>
            <person name="Nelson W."/>
            <person name="Farmer A.D."/>
            <person name="Gaur P.M."/>
            <person name="Soderlund C."/>
            <person name="Penmetsa R.V."/>
            <person name="Xu C."/>
            <person name="Bharti A.K."/>
            <person name="He W."/>
            <person name="Winter P."/>
            <person name="Zhao S."/>
            <person name="Hane J.K."/>
            <person name="Carrasquilla-Garcia N."/>
            <person name="Condie J.A."/>
            <person name="Upadhyaya H.D."/>
            <person name="Luo M.C."/>
            <person name="Thudi M."/>
            <person name="Gowda C.L."/>
            <person name="Singh N.P."/>
            <person name="Lichtenzveig J."/>
            <person name="Gali K.K."/>
            <person name="Rubio J."/>
            <person name="Nadarajan N."/>
            <person name="Dolezel J."/>
            <person name="Bansal K.C."/>
            <person name="Xu X."/>
            <person name="Edwards D."/>
            <person name="Zhang G."/>
            <person name="Kahl G."/>
            <person name="Gil J."/>
            <person name="Singh K.B."/>
            <person name="Datta S.K."/>
            <person name="Jackson S.A."/>
            <person name="Wang J."/>
            <person name="Cook D.R."/>
        </authorList>
    </citation>
    <scope>NUCLEOTIDE SEQUENCE [LARGE SCALE GENOMIC DNA]</scope>
    <source>
        <strain evidence="2">cv. CDC Frontier</strain>
    </source>
</reference>
<dbReference type="Pfam" id="PF05097">
    <property type="entry name" value="DUF688"/>
    <property type="match status" value="1"/>
</dbReference>
<name>A0A1S2YJE1_CICAR</name>
<proteinExistence type="predicted"/>
<accession>A0A1S2YJE1</accession>
<dbReference type="PANTHER" id="PTHR33671:SF2">
    <property type="entry name" value="N-METHYLTRANSFERASE, PUTATIVE (DUF688)-RELATED"/>
    <property type="match status" value="1"/>
</dbReference>
<dbReference type="Proteomes" id="UP000087171">
    <property type="component" value="Chromosome Ca6"/>
</dbReference>
<feature type="region of interest" description="Disordered" evidence="1">
    <location>
        <begin position="622"/>
        <end position="643"/>
    </location>
</feature>
<keyword evidence="2" id="KW-1185">Reference proteome</keyword>
<evidence type="ECO:0000313" key="3">
    <source>
        <dbReference type="RefSeq" id="XP_004505483.1"/>
    </source>
</evidence>
<dbReference type="InterPro" id="IPR007789">
    <property type="entry name" value="DUF688"/>
</dbReference>
<dbReference type="RefSeq" id="XP_004505485.1">
    <property type="nucleotide sequence ID" value="XM_004505428.3"/>
</dbReference>
<dbReference type="KEGG" id="cam:101506881"/>
<protein>
    <submittedName>
        <fullName evidence="3 4">Uncharacterized protein LOC101506881 isoform X1</fullName>
    </submittedName>
</protein>
<feature type="compositionally biased region" description="Basic and acidic residues" evidence="1">
    <location>
        <begin position="33"/>
        <end position="42"/>
    </location>
</feature>
<evidence type="ECO:0000256" key="1">
    <source>
        <dbReference type="SAM" id="MobiDB-lite"/>
    </source>
</evidence>
<evidence type="ECO:0000313" key="2">
    <source>
        <dbReference type="Proteomes" id="UP000087171"/>
    </source>
</evidence>
<evidence type="ECO:0000313" key="4">
    <source>
        <dbReference type="RefSeq" id="XP_004505485.1"/>
    </source>
</evidence>
<feature type="region of interest" description="Disordered" evidence="1">
    <location>
        <begin position="25"/>
        <end position="83"/>
    </location>
</feature>
<dbReference type="PaxDb" id="3827-XP_004505483.1"/>
<dbReference type="OrthoDB" id="677721at2759"/>
<evidence type="ECO:0000313" key="5">
    <source>
        <dbReference type="RefSeq" id="XP_027191654.1"/>
    </source>
</evidence>
<dbReference type="PANTHER" id="PTHR33671">
    <property type="entry name" value="N-METHYLTRANSFERASE, PUTATIVE (DUF688)-RELATED"/>
    <property type="match status" value="1"/>
</dbReference>
<reference evidence="3 4" key="2">
    <citation type="submission" date="2023-09" db="UniProtKB">
        <authorList>
            <consortium name="RefSeq"/>
        </authorList>
    </citation>
    <scope>IDENTIFICATION</scope>
    <source>
        <tissue evidence="3 4">Etiolated seedlings</tissue>
    </source>
</reference>
<gene>
    <name evidence="3 4 5" type="primary">LOC101506881</name>
</gene>
<feature type="region of interest" description="Disordered" evidence="1">
    <location>
        <begin position="587"/>
        <end position="608"/>
    </location>
</feature>
<sequence>MILKTLMEEKQLNFNQPFLSVRRFSSIADSEDDNKRKTDKPSAKRSSLPAYKSDLKSGPVSNPGTVPFVWEKTPGRPKNDSKLQQTWPVEGLHIAPKLPPGRVLKVELQDFEKVTKGASVTQSRTESTVSYSPSVASLDSKEANHERRKEVILEKGSSCSDDEDETYLDARDTLSRTESFFMNCSVSGMSGWDDQEVRPSENFSADQQARDFMIGRFLPAAKAMASETPHMQYPSRKPFVRQVEQPRQVRKAESGAKSHPLDQKWQKVLPHYAQDTSWDVSDDESDVNDRYESYAPKICGLFPRFCLLNPLPGLRMEDKILNSAIHGVHGKSIASHRRSKKEHARTANYREKSVDFQSVFTKEKDFLCMQEKSKHVIDPHRRGYEKSSASDRTQFESTCESPVVEKTLYVDSVHMVSSEMECPIDHRKDDFETLRKDLSIDKNPSVDYSNEDSKHMVLVNEKPALQPKDSVFRDSSLVGCSDKSSDDIKLKKITNHSNRINTEKQGLTKLGYQVSKLDHDFSVMSRSEIFEHKKIESKNEVSSNKISSDGLIQNPAPRRNVKLASDSEFGLKSQGAAKLVDQECTHVHDSNENASDLTSSKKVGGRKNDLENQLPMKLGHLSTSNASSLKHPLALPSPKAPSESWLKRTLPTVSSMNMPLRSNLAASIHAPAQTTNAALQDPKWEIIVKSSNAHRGHLRFAEELAPIPEA</sequence>
<organism evidence="3">
    <name type="scientific">Cicer arietinum</name>
    <name type="common">Chickpea</name>
    <name type="synonym">Garbanzo</name>
    <dbReference type="NCBI Taxonomy" id="3827"/>
    <lineage>
        <taxon>Eukaryota</taxon>
        <taxon>Viridiplantae</taxon>
        <taxon>Streptophyta</taxon>
        <taxon>Embryophyta</taxon>
        <taxon>Tracheophyta</taxon>
        <taxon>Spermatophyta</taxon>
        <taxon>Magnoliopsida</taxon>
        <taxon>eudicotyledons</taxon>
        <taxon>Gunneridae</taxon>
        <taxon>Pentapetalae</taxon>
        <taxon>rosids</taxon>
        <taxon>fabids</taxon>
        <taxon>Fabales</taxon>
        <taxon>Fabaceae</taxon>
        <taxon>Papilionoideae</taxon>
        <taxon>50 kb inversion clade</taxon>
        <taxon>NPAAA clade</taxon>
        <taxon>Hologalegina</taxon>
        <taxon>IRL clade</taxon>
        <taxon>Cicereae</taxon>
        <taxon>Cicer</taxon>
    </lineage>
</organism>
<dbReference type="STRING" id="3827.A0A1S2YJE1"/>
<dbReference type="eggNOG" id="ENOG502QS9P">
    <property type="taxonomic scope" value="Eukaryota"/>
</dbReference>
<feature type="compositionally biased region" description="Polar residues" evidence="1">
    <location>
        <begin position="592"/>
        <end position="601"/>
    </location>
</feature>
<dbReference type="RefSeq" id="XP_027191654.1">
    <property type="nucleotide sequence ID" value="XM_027335853.1"/>
</dbReference>
<dbReference type="RefSeq" id="XP_004505483.1">
    <property type="nucleotide sequence ID" value="XM_004505426.3"/>
</dbReference>
<dbReference type="AlphaFoldDB" id="A0A1S2YJE1"/>
<dbReference type="GeneID" id="101506881"/>